<dbReference type="Pfam" id="PF00233">
    <property type="entry name" value="PDEase_I"/>
    <property type="match status" value="1"/>
</dbReference>
<keyword evidence="1" id="KW-0479">Metal-binding</keyword>
<dbReference type="PROSITE" id="PS00126">
    <property type="entry name" value="PDEASE_I_1"/>
    <property type="match status" value="1"/>
</dbReference>
<evidence type="ECO:0000313" key="3">
    <source>
        <dbReference type="EMBL" id="CAD8098897.1"/>
    </source>
</evidence>
<comment type="similarity">
    <text evidence="1">Belongs to the cyclic nucleotide phosphodiesterase family.</text>
</comment>
<dbReference type="InterPro" id="IPR003607">
    <property type="entry name" value="HD/PDEase_dom"/>
</dbReference>
<evidence type="ECO:0000313" key="4">
    <source>
        <dbReference type="Proteomes" id="UP000692954"/>
    </source>
</evidence>
<protein>
    <recommendedName>
        <fullName evidence="1">Phosphodiesterase</fullName>
        <ecNumber evidence="1">3.1.4.-</ecNumber>
    </recommendedName>
</protein>
<dbReference type="AlphaFoldDB" id="A0A8S1P6Z5"/>
<dbReference type="PROSITE" id="PS51845">
    <property type="entry name" value="PDEASE_I_2"/>
    <property type="match status" value="1"/>
</dbReference>
<reference evidence="3" key="1">
    <citation type="submission" date="2021-01" db="EMBL/GenBank/DDBJ databases">
        <authorList>
            <consortium name="Genoscope - CEA"/>
            <person name="William W."/>
        </authorList>
    </citation>
    <scope>NUCLEOTIDE SEQUENCE</scope>
</reference>
<dbReference type="PANTHER" id="PTHR11347">
    <property type="entry name" value="CYCLIC NUCLEOTIDE PHOSPHODIESTERASE"/>
    <property type="match status" value="1"/>
</dbReference>
<proteinExistence type="inferred from homology"/>
<evidence type="ECO:0000259" key="2">
    <source>
        <dbReference type="PROSITE" id="PS51845"/>
    </source>
</evidence>
<dbReference type="Proteomes" id="UP000692954">
    <property type="component" value="Unassembled WGS sequence"/>
</dbReference>
<dbReference type="GO" id="GO:0007165">
    <property type="term" value="P:signal transduction"/>
    <property type="evidence" value="ECO:0007669"/>
    <property type="project" value="InterPro"/>
</dbReference>
<keyword evidence="1" id="KW-0378">Hydrolase</keyword>
<sequence length="893" mass="105955">MNYLSQSSRITFLLIQLKTKALITADQYSRLCDHVAKDNLQLKQLLISYENGLSQSDLINELSKMLNTQNGNENIIKSYFDSIIYISKQLKSKIKEFYREIKQDINEIYKECFLAQHHQQEVKDLIRLILKQFYIKEFSLLHFKQDDQCHFLTNNFESIIIQKPQDIRLFTQSQSSHQLLNTSAEYFTLLKTEKLPQFYVISNNDVFFFTFTEKMNDKFKQYLLITQLYNHIISMIKQGCQIVVLKKLQTIRMEILQFVSRTIYLLTYKLVFHILIQVMKQFNLQNFISQIDNEQFQEQKMTNYLMLTFKSEWDCVNIDLEGNFSIQLKEKIQSTFKKSVKRYSKKLKQKKNLLESFQQVTQHNEMIMCLFFNSYLYLYYMTVQWNHDQFVSRFKLSKEINYGDAIYKIFEKNSIIIQKVKELIESKNDHLEYNDGFYKFSLKLERSIKQEIKQISVYLFNMQFKRPLGELLQIFRSKVKILLTLKRATLAFKSKQLMMDNQFFRQSALVMYLPDHDMRKLAVVYNQDHDQALEKYRAFTMKKQSKKLEQFLSKYEEEDKKNPDGRRISIDPNLQEKLLDYEFNLLNKKQYKNKFIIVYNIFDMCEYGKQNPIKNKEFINFLTAVKYKYNKTSNPFHNFTHGVNVMHGCFLFAHHPKFGSCFSDLQRYAMTLGGLCHDVGHPGMNNLFQINAQTKLALLYNDKSVLENHHIAVTYKLLALKQCDFLGTLPRADKLMIRKYIVNNVLATDNQYHFKLLNDIEMRFAQSQGDPKIFQSEDNKLLLSGFLTHASDFFGAAKSYQIARTWSERLRREFQAQSQLEDIVGIAQTPYLRNLDDEVQYAKNEIGFLKVIVKPIYESLNQFSDGAMSLQLANINLSIKKYSEIVDSQKQQQ</sequence>
<dbReference type="EC" id="3.1.4.-" evidence="1"/>
<comment type="cofactor">
    <cofactor evidence="1">
        <name>a divalent metal cation</name>
        <dbReference type="ChEBI" id="CHEBI:60240"/>
    </cofactor>
    <text evidence="1">Binds 2 divalent metal cations per subunit. Site 1 may preferentially bind zinc ions, while site 2 has a preference for magnesium and/or manganese ions.</text>
</comment>
<feature type="domain" description="PDEase" evidence="2">
    <location>
        <begin position="557"/>
        <end position="889"/>
    </location>
</feature>
<gene>
    <name evidence="3" type="ORF">PSON_ATCC_30995.1.T0710039</name>
</gene>
<dbReference type="EMBL" id="CAJJDN010000071">
    <property type="protein sequence ID" value="CAD8098897.1"/>
    <property type="molecule type" value="Genomic_DNA"/>
</dbReference>
<dbReference type="OrthoDB" id="546632at2759"/>
<dbReference type="GO" id="GO:0046872">
    <property type="term" value="F:metal ion binding"/>
    <property type="evidence" value="ECO:0007669"/>
    <property type="project" value="UniProtKB-KW"/>
</dbReference>
<comment type="caution">
    <text evidence="3">The sequence shown here is derived from an EMBL/GenBank/DDBJ whole genome shotgun (WGS) entry which is preliminary data.</text>
</comment>
<dbReference type="GO" id="GO:0004114">
    <property type="term" value="F:3',5'-cyclic-nucleotide phosphodiesterase activity"/>
    <property type="evidence" value="ECO:0007669"/>
    <property type="project" value="InterPro"/>
</dbReference>
<dbReference type="InterPro" id="IPR023174">
    <property type="entry name" value="PDEase_CS"/>
</dbReference>
<dbReference type="InterPro" id="IPR002073">
    <property type="entry name" value="PDEase_catalytic_dom"/>
</dbReference>
<keyword evidence="4" id="KW-1185">Reference proteome</keyword>
<organism evidence="3 4">
    <name type="scientific">Paramecium sonneborni</name>
    <dbReference type="NCBI Taxonomy" id="65129"/>
    <lineage>
        <taxon>Eukaryota</taxon>
        <taxon>Sar</taxon>
        <taxon>Alveolata</taxon>
        <taxon>Ciliophora</taxon>
        <taxon>Intramacronucleata</taxon>
        <taxon>Oligohymenophorea</taxon>
        <taxon>Peniculida</taxon>
        <taxon>Parameciidae</taxon>
        <taxon>Paramecium</taxon>
    </lineage>
</organism>
<dbReference type="CDD" id="cd00077">
    <property type="entry name" value="HDc"/>
    <property type="match status" value="1"/>
</dbReference>
<accession>A0A8S1P6Z5</accession>
<name>A0A8S1P6Z5_9CILI</name>
<evidence type="ECO:0000256" key="1">
    <source>
        <dbReference type="RuleBase" id="RU363067"/>
    </source>
</evidence>